<dbReference type="KEGG" id="tet:TTHERM_00526630"/>
<proteinExistence type="predicted"/>
<dbReference type="AlphaFoldDB" id="I7MN35"/>
<evidence type="ECO:0008006" key="4">
    <source>
        <dbReference type="Google" id="ProtNLM"/>
    </source>
</evidence>
<feature type="region of interest" description="Disordered" evidence="1">
    <location>
        <begin position="95"/>
        <end position="131"/>
    </location>
</feature>
<dbReference type="FunCoup" id="I7MN35">
    <property type="interactions" value="7"/>
</dbReference>
<dbReference type="RefSeq" id="XP_001028074.2">
    <property type="nucleotide sequence ID" value="XM_001028074.2"/>
</dbReference>
<organism evidence="2 3">
    <name type="scientific">Tetrahymena thermophila (strain SB210)</name>
    <dbReference type="NCBI Taxonomy" id="312017"/>
    <lineage>
        <taxon>Eukaryota</taxon>
        <taxon>Sar</taxon>
        <taxon>Alveolata</taxon>
        <taxon>Ciliophora</taxon>
        <taxon>Intramacronucleata</taxon>
        <taxon>Oligohymenophorea</taxon>
        <taxon>Hymenostomatida</taxon>
        <taxon>Tetrahymenina</taxon>
        <taxon>Tetrahymenidae</taxon>
        <taxon>Tetrahymena</taxon>
    </lineage>
</organism>
<gene>
    <name evidence="2" type="ORF">TTHERM_00526630</name>
</gene>
<keyword evidence="3" id="KW-1185">Reference proteome</keyword>
<evidence type="ECO:0000313" key="3">
    <source>
        <dbReference type="Proteomes" id="UP000009168"/>
    </source>
</evidence>
<dbReference type="Gene3D" id="1.20.5.110">
    <property type="match status" value="1"/>
</dbReference>
<accession>I7MN35</accession>
<dbReference type="Proteomes" id="UP000009168">
    <property type="component" value="Unassembled WGS sequence"/>
</dbReference>
<dbReference type="OrthoDB" id="19261at2759"/>
<evidence type="ECO:0000313" key="2">
    <source>
        <dbReference type="EMBL" id="EAS07832.2"/>
    </source>
</evidence>
<feature type="compositionally biased region" description="Polar residues" evidence="1">
    <location>
        <begin position="101"/>
        <end position="117"/>
    </location>
</feature>
<name>I7MN35_TETTS</name>
<protein>
    <recommendedName>
        <fullName evidence="4">t-SNARE coiled-coil homology domain-containing protein</fullName>
    </recommendedName>
</protein>
<dbReference type="SUPFAM" id="SSF58038">
    <property type="entry name" value="SNARE fusion complex"/>
    <property type="match status" value="1"/>
</dbReference>
<evidence type="ECO:0000256" key="1">
    <source>
        <dbReference type="SAM" id="MobiDB-lite"/>
    </source>
</evidence>
<dbReference type="GeneID" id="7847043"/>
<feature type="compositionally biased region" description="Low complexity" evidence="1">
    <location>
        <begin position="118"/>
        <end position="131"/>
    </location>
</feature>
<sequence length="184" mass="21520">MSFSQQKSSDTSIEKTNDLLKQGLRDMNQANEITDQTQKKLYEQNEKLDKAIDNIDKSQQSINNSQYIARGMKSFWGQLVNLFTKPKAVEQDADLEKIRQKQQQSAQNTESNNVGSTKSQQQEKSQISKSQIEQQNDLLDEINSNVSKYQKYFKLFNIIVNKRLNCFYKNKLQQEKNQKIKNRN</sequence>
<dbReference type="InParanoid" id="I7MN35"/>
<reference evidence="3" key="1">
    <citation type="journal article" date="2006" name="PLoS Biol.">
        <title>Macronuclear genome sequence of the ciliate Tetrahymena thermophila, a model eukaryote.</title>
        <authorList>
            <person name="Eisen J.A."/>
            <person name="Coyne R.S."/>
            <person name="Wu M."/>
            <person name="Wu D."/>
            <person name="Thiagarajan M."/>
            <person name="Wortman J.R."/>
            <person name="Badger J.H."/>
            <person name="Ren Q."/>
            <person name="Amedeo P."/>
            <person name="Jones K.M."/>
            <person name="Tallon L.J."/>
            <person name="Delcher A.L."/>
            <person name="Salzberg S.L."/>
            <person name="Silva J.C."/>
            <person name="Haas B.J."/>
            <person name="Majoros W.H."/>
            <person name="Farzad M."/>
            <person name="Carlton J.M."/>
            <person name="Smith R.K. Jr."/>
            <person name="Garg J."/>
            <person name="Pearlman R.E."/>
            <person name="Karrer K.M."/>
            <person name="Sun L."/>
            <person name="Manning G."/>
            <person name="Elde N.C."/>
            <person name="Turkewitz A.P."/>
            <person name="Asai D.J."/>
            <person name="Wilkes D.E."/>
            <person name="Wang Y."/>
            <person name="Cai H."/>
            <person name="Collins K."/>
            <person name="Stewart B.A."/>
            <person name="Lee S.R."/>
            <person name="Wilamowska K."/>
            <person name="Weinberg Z."/>
            <person name="Ruzzo W.L."/>
            <person name="Wloga D."/>
            <person name="Gaertig J."/>
            <person name="Frankel J."/>
            <person name="Tsao C.-C."/>
            <person name="Gorovsky M.A."/>
            <person name="Keeling P.J."/>
            <person name="Waller R.F."/>
            <person name="Patron N.J."/>
            <person name="Cherry J.M."/>
            <person name="Stover N.A."/>
            <person name="Krieger C.J."/>
            <person name="del Toro C."/>
            <person name="Ryder H.F."/>
            <person name="Williamson S.C."/>
            <person name="Barbeau R.A."/>
            <person name="Hamilton E.P."/>
            <person name="Orias E."/>
        </authorList>
    </citation>
    <scope>NUCLEOTIDE SEQUENCE [LARGE SCALE GENOMIC DNA]</scope>
    <source>
        <strain evidence="3">SB210</strain>
    </source>
</reference>
<dbReference type="EMBL" id="GG662209">
    <property type="protein sequence ID" value="EAS07832.2"/>
    <property type="molecule type" value="Genomic_DNA"/>
</dbReference>
<dbReference type="eggNOG" id="ENOG502R2YG">
    <property type="taxonomic scope" value="Eukaryota"/>
</dbReference>